<dbReference type="PANTHER" id="PTHR43375">
    <property type="entry name" value="OROTIDINE 5'-PHOSPHATE DECARBOXYLASE"/>
    <property type="match status" value="1"/>
</dbReference>
<dbReference type="AlphaFoldDB" id="A0A923HU08"/>
<organism evidence="9 10">
    <name type="scientific">Acetobacterium paludosum</name>
    <dbReference type="NCBI Taxonomy" id="52693"/>
    <lineage>
        <taxon>Bacteria</taxon>
        <taxon>Bacillati</taxon>
        <taxon>Bacillota</taxon>
        <taxon>Clostridia</taxon>
        <taxon>Eubacteriales</taxon>
        <taxon>Eubacteriaceae</taxon>
        <taxon>Acetobacterium</taxon>
    </lineage>
</organism>
<reference evidence="9" key="1">
    <citation type="submission" date="2019-10" db="EMBL/GenBank/DDBJ databases">
        <authorList>
            <person name="Ross D.E."/>
            <person name="Gulliver D."/>
        </authorList>
    </citation>
    <scope>NUCLEOTIDE SEQUENCE</scope>
    <source>
        <strain evidence="9">DER-2019</strain>
    </source>
</reference>
<evidence type="ECO:0000256" key="5">
    <source>
        <dbReference type="ARBA" id="ARBA00023239"/>
    </source>
</evidence>
<dbReference type="HAMAP" id="MF_01215">
    <property type="entry name" value="OMPdecase_type2"/>
    <property type="match status" value="1"/>
</dbReference>
<evidence type="ECO:0000313" key="10">
    <source>
        <dbReference type="Proteomes" id="UP000616595"/>
    </source>
</evidence>
<feature type="domain" description="Orotidine 5'-phosphate decarboxylase" evidence="8">
    <location>
        <begin position="16"/>
        <end position="271"/>
    </location>
</feature>
<evidence type="ECO:0000256" key="2">
    <source>
        <dbReference type="ARBA" id="ARBA00008847"/>
    </source>
</evidence>
<name>A0A923HU08_9FIRM</name>
<dbReference type="Gene3D" id="3.20.20.70">
    <property type="entry name" value="Aldolase class I"/>
    <property type="match status" value="1"/>
</dbReference>
<comment type="catalytic activity">
    <reaction evidence="6 7">
        <text>orotidine 5'-phosphate + H(+) = UMP + CO2</text>
        <dbReference type="Rhea" id="RHEA:11596"/>
        <dbReference type="ChEBI" id="CHEBI:15378"/>
        <dbReference type="ChEBI" id="CHEBI:16526"/>
        <dbReference type="ChEBI" id="CHEBI:57538"/>
        <dbReference type="ChEBI" id="CHEBI:57865"/>
        <dbReference type="EC" id="4.1.1.23"/>
    </reaction>
</comment>
<dbReference type="NCBIfam" id="TIGR02127">
    <property type="entry name" value="pyrF_sub2"/>
    <property type="match status" value="1"/>
</dbReference>
<evidence type="ECO:0000256" key="3">
    <source>
        <dbReference type="ARBA" id="ARBA00022793"/>
    </source>
</evidence>
<dbReference type="EMBL" id="WJBD01000004">
    <property type="protein sequence ID" value="MBC3887687.1"/>
    <property type="molecule type" value="Genomic_DNA"/>
</dbReference>
<evidence type="ECO:0000256" key="7">
    <source>
        <dbReference type="HAMAP-Rule" id="MF_01215"/>
    </source>
</evidence>
<dbReference type="GO" id="GO:0044205">
    <property type="term" value="P:'de novo' UMP biosynthetic process"/>
    <property type="evidence" value="ECO:0007669"/>
    <property type="project" value="UniProtKB-UniRule"/>
</dbReference>
<feature type="active site" description="Proton donor" evidence="7">
    <location>
        <position position="98"/>
    </location>
</feature>
<sequence length="286" mass="31689">MMIMDRLYKDAIKKGPICVGLDTTLKFLPQYLLLKDWSDGEKITAFNKKVIDATEDLAAAYKVQIACYESLGLDGLKAYSETVKYARNKNIVVIGDVKRGDISSTGDQYAKGHFTGDFEVDIMTVNAYMGEDAVSPYYSYIKDNNKGIFILQRTSNPSAVDLQNLKVQDDFIYEIMGDKIEKWGSAFRGECGFSSIGAVVGLTRPDEFAAIQKRCPHTFFLVPGYGAQGGKGEDIANILKRTRCAVVNSSRGLITGHQKAGCEDEGFAEHIRNATLAMKEDILQWL</sequence>
<dbReference type="SMART" id="SM00934">
    <property type="entry name" value="OMPdecase"/>
    <property type="match status" value="1"/>
</dbReference>
<comment type="similarity">
    <text evidence="2 7">Belongs to the OMP decarboxylase family. Type 2 subfamily.</text>
</comment>
<dbReference type="SUPFAM" id="SSF51366">
    <property type="entry name" value="Ribulose-phoshate binding barrel"/>
    <property type="match status" value="1"/>
</dbReference>
<keyword evidence="10" id="KW-1185">Reference proteome</keyword>
<dbReference type="InterPro" id="IPR001754">
    <property type="entry name" value="OMPdeCOase_dom"/>
</dbReference>
<keyword evidence="3 7" id="KW-0210">Decarboxylase</keyword>
<dbReference type="RefSeq" id="WP_148566674.1">
    <property type="nucleotide sequence ID" value="NZ_RXYA01000005.1"/>
</dbReference>
<evidence type="ECO:0000256" key="1">
    <source>
        <dbReference type="ARBA" id="ARBA00004861"/>
    </source>
</evidence>
<evidence type="ECO:0000256" key="6">
    <source>
        <dbReference type="ARBA" id="ARBA00049157"/>
    </source>
</evidence>
<comment type="pathway">
    <text evidence="1 7">Pyrimidine metabolism; UMP biosynthesis via de novo pathway; UMP from orotate: step 2/2.</text>
</comment>
<reference evidence="9" key="2">
    <citation type="submission" date="2020-10" db="EMBL/GenBank/DDBJ databases">
        <title>Comparative genomics of the Acetobacterium genus.</title>
        <authorList>
            <person name="Marshall C."/>
            <person name="May H."/>
            <person name="Norman S."/>
        </authorList>
    </citation>
    <scope>NUCLEOTIDE SEQUENCE</scope>
    <source>
        <strain evidence="9">DER-2019</strain>
    </source>
</reference>
<dbReference type="Proteomes" id="UP000616595">
    <property type="component" value="Unassembled WGS sequence"/>
</dbReference>
<evidence type="ECO:0000313" key="9">
    <source>
        <dbReference type="EMBL" id="MBC3887687.1"/>
    </source>
</evidence>
<dbReference type="CDD" id="cd04725">
    <property type="entry name" value="OMP_decarboxylase_like"/>
    <property type="match status" value="1"/>
</dbReference>
<keyword evidence="5 7" id="KW-0456">Lyase</keyword>
<dbReference type="InterPro" id="IPR011995">
    <property type="entry name" value="OMPdecase_type-2"/>
</dbReference>
<keyword evidence="4 7" id="KW-0665">Pyrimidine biosynthesis</keyword>
<dbReference type="GO" id="GO:0006207">
    <property type="term" value="P:'de novo' pyrimidine nucleobase biosynthetic process"/>
    <property type="evidence" value="ECO:0007669"/>
    <property type="project" value="InterPro"/>
</dbReference>
<dbReference type="OrthoDB" id="9808470at2"/>
<dbReference type="PANTHER" id="PTHR43375:SF1">
    <property type="entry name" value="OROTIDINE 5'-PHOSPHATE DECARBOXYLASE"/>
    <property type="match status" value="1"/>
</dbReference>
<proteinExistence type="inferred from homology"/>
<dbReference type="GO" id="GO:0004590">
    <property type="term" value="F:orotidine-5'-phosphate decarboxylase activity"/>
    <property type="evidence" value="ECO:0007669"/>
    <property type="project" value="UniProtKB-UniRule"/>
</dbReference>
<protein>
    <recommendedName>
        <fullName evidence="7">Orotidine 5'-phosphate decarboxylase</fullName>
        <ecNumber evidence="7">4.1.1.23</ecNumber>
    </recommendedName>
    <alternativeName>
        <fullName evidence="7">OMP decarboxylase</fullName>
        <shortName evidence="7">OMPDCase</shortName>
        <shortName evidence="7">OMPdecase</shortName>
    </alternativeName>
</protein>
<accession>A0A923HU08</accession>
<comment type="caution">
    <text evidence="9">The sequence shown here is derived from an EMBL/GenBank/DDBJ whole genome shotgun (WGS) entry which is preliminary data.</text>
</comment>
<dbReference type="InterPro" id="IPR011060">
    <property type="entry name" value="RibuloseP-bd_barrel"/>
</dbReference>
<dbReference type="InterPro" id="IPR013785">
    <property type="entry name" value="Aldolase_TIM"/>
</dbReference>
<dbReference type="Pfam" id="PF00215">
    <property type="entry name" value="OMPdecase"/>
    <property type="match status" value="1"/>
</dbReference>
<gene>
    <name evidence="7 9" type="primary">pyrF</name>
    <name evidence="9" type="ORF">GH810_05130</name>
</gene>
<dbReference type="EC" id="4.1.1.23" evidence="7"/>
<evidence type="ECO:0000256" key="4">
    <source>
        <dbReference type="ARBA" id="ARBA00022975"/>
    </source>
</evidence>
<evidence type="ECO:0000259" key="8">
    <source>
        <dbReference type="SMART" id="SM00934"/>
    </source>
</evidence>